<name>A0AAD7BR42_9AGAR</name>
<evidence type="ECO:0000313" key="2">
    <source>
        <dbReference type="Proteomes" id="UP001221142"/>
    </source>
</evidence>
<gene>
    <name evidence="1" type="ORF">FB45DRAFT_1059297</name>
</gene>
<evidence type="ECO:0000313" key="1">
    <source>
        <dbReference type="EMBL" id="KAJ7628560.1"/>
    </source>
</evidence>
<sequence>MEFQSVPPHLEHVEQSSRIPLLAICMIDPIAMQNEESDTWFAGAFGPAVLAAHEACVSFHASPSKNNSKRAKRGRKA</sequence>
<dbReference type="AlphaFoldDB" id="A0AAD7BR42"/>
<dbReference type="EMBL" id="JARKIF010000010">
    <property type="protein sequence ID" value="KAJ7628560.1"/>
    <property type="molecule type" value="Genomic_DNA"/>
</dbReference>
<protein>
    <submittedName>
        <fullName evidence="1">Uncharacterized protein</fullName>
    </submittedName>
</protein>
<dbReference type="Proteomes" id="UP001221142">
    <property type="component" value="Unassembled WGS sequence"/>
</dbReference>
<comment type="caution">
    <text evidence="1">The sequence shown here is derived from an EMBL/GenBank/DDBJ whole genome shotgun (WGS) entry which is preliminary data.</text>
</comment>
<accession>A0AAD7BR42</accession>
<keyword evidence="2" id="KW-1185">Reference proteome</keyword>
<organism evidence="1 2">
    <name type="scientific">Roridomyces roridus</name>
    <dbReference type="NCBI Taxonomy" id="1738132"/>
    <lineage>
        <taxon>Eukaryota</taxon>
        <taxon>Fungi</taxon>
        <taxon>Dikarya</taxon>
        <taxon>Basidiomycota</taxon>
        <taxon>Agaricomycotina</taxon>
        <taxon>Agaricomycetes</taxon>
        <taxon>Agaricomycetidae</taxon>
        <taxon>Agaricales</taxon>
        <taxon>Marasmiineae</taxon>
        <taxon>Mycenaceae</taxon>
        <taxon>Roridomyces</taxon>
    </lineage>
</organism>
<proteinExistence type="predicted"/>
<reference evidence="1" key="1">
    <citation type="submission" date="2023-03" db="EMBL/GenBank/DDBJ databases">
        <title>Massive genome expansion in bonnet fungi (Mycena s.s.) driven by repeated elements and novel gene families across ecological guilds.</title>
        <authorList>
            <consortium name="Lawrence Berkeley National Laboratory"/>
            <person name="Harder C.B."/>
            <person name="Miyauchi S."/>
            <person name="Viragh M."/>
            <person name="Kuo A."/>
            <person name="Thoen E."/>
            <person name="Andreopoulos B."/>
            <person name="Lu D."/>
            <person name="Skrede I."/>
            <person name="Drula E."/>
            <person name="Henrissat B."/>
            <person name="Morin E."/>
            <person name="Kohler A."/>
            <person name="Barry K."/>
            <person name="LaButti K."/>
            <person name="Morin E."/>
            <person name="Salamov A."/>
            <person name="Lipzen A."/>
            <person name="Mereny Z."/>
            <person name="Hegedus B."/>
            <person name="Baldrian P."/>
            <person name="Stursova M."/>
            <person name="Weitz H."/>
            <person name="Taylor A."/>
            <person name="Grigoriev I.V."/>
            <person name="Nagy L.G."/>
            <person name="Martin F."/>
            <person name="Kauserud H."/>
        </authorList>
    </citation>
    <scope>NUCLEOTIDE SEQUENCE</scope>
    <source>
        <strain evidence="1">9284</strain>
    </source>
</reference>